<dbReference type="Pfam" id="PF21000">
    <property type="entry name" value="RMI1_N_N"/>
    <property type="match status" value="1"/>
</dbReference>
<evidence type="ECO:0000256" key="2">
    <source>
        <dbReference type="ARBA" id="ARBA00006395"/>
    </source>
</evidence>
<dbReference type="GO" id="GO:0000724">
    <property type="term" value="P:double-strand break repair via homologous recombination"/>
    <property type="evidence" value="ECO:0007669"/>
    <property type="project" value="TreeGrafter"/>
</dbReference>
<evidence type="ECO:0000256" key="4">
    <source>
        <dbReference type="ARBA" id="ARBA00022705"/>
    </source>
</evidence>
<evidence type="ECO:0000259" key="10">
    <source>
        <dbReference type="Pfam" id="PF21000"/>
    </source>
</evidence>
<sequence length="659" mass="74223">MDDIGYGGICSKTLVLVTYYMDLAHSMQNWLQNFYSIKVSSEWLAACLEWIEQENKNTGNVQSVENLQCLIFEQWLMSDLSEIGESLLPTSIASTDNVELTQNYPLQIISCIDVGSSLFSQLQKFEGQKAEYDELSDNKKPWTAKPSRMLMLSLTDGHTQIKAMEYQPIQILNDPLPYGLKVLLHGPLKCRRGIILLTPQNIHILGGEVETTEEDHKPQVVIQKSMLNNRENGDNSARCEFSGTFLVQNKKPQSDNSISKEKMSKSCSNTSSFSKKTATALSSLMKRENPLEHSNSNIKVESKETKPLIRNDDEWHDDTDYSLLLEDEFNYNETEEIKEEKDVIYIGQTSTTSSGVLKETQSQNSNLAKGISGSQTIQFQAKMNSYFNSVGRESQGIHNKQGQLTSNLKRSHKSLTHKSSLSQSKLKLVDNSKSRYSTSPGSTHLLNNRSPMQSSASTKTISNSVESLSSHHAANEKRLKLAVQEPVFKSVHEEKYIPQAVVRPIDLQAQQHKDLVQLPYQYLSTINTLMPPTTLTVKAYISTLTEKLSCGNGDRWTLACRINDGTASIDVDLDDKVLTELIGFSAHTSVQMKQEMKTHPKIKEDLMQGLSQCQQKLINMSCLMELKIFSFYSKPVVTKLLIPSSEHIYELLKKLSKHL</sequence>
<dbReference type="AlphaFoldDB" id="A0A9W3AJG3"/>
<dbReference type="OrthoDB" id="341511at2759"/>
<dbReference type="GO" id="GO:0016604">
    <property type="term" value="C:nuclear body"/>
    <property type="evidence" value="ECO:0007669"/>
    <property type="project" value="TreeGrafter"/>
</dbReference>
<evidence type="ECO:0000256" key="1">
    <source>
        <dbReference type="ARBA" id="ARBA00004123"/>
    </source>
</evidence>
<dbReference type="InterPro" id="IPR042470">
    <property type="entry name" value="RMI1_N_C_sf"/>
</dbReference>
<keyword evidence="4" id="KW-0235">DNA replication</keyword>
<dbReference type="SMART" id="SM01161">
    <property type="entry name" value="DUF1767"/>
    <property type="match status" value="1"/>
</dbReference>
<accession>A0A9W3AJG3</accession>
<comment type="subcellular location">
    <subcellularLocation>
        <location evidence="1">Nucleus</location>
    </subcellularLocation>
</comment>
<evidence type="ECO:0000259" key="9">
    <source>
        <dbReference type="Pfam" id="PF16099"/>
    </source>
</evidence>
<feature type="domain" description="RecQ-mediated genome instability protein 1 C-terminal OB-fold" evidence="9">
    <location>
        <begin position="519"/>
        <end position="654"/>
    </location>
</feature>
<dbReference type="Gene3D" id="1.10.8.1020">
    <property type="entry name" value="RecQ-mediated genome instability protein 1, N-terminal domain"/>
    <property type="match status" value="1"/>
</dbReference>
<dbReference type="Proteomes" id="UP001165740">
    <property type="component" value="Chromosome 6"/>
</dbReference>
<dbReference type="GO" id="GO:0000712">
    <property type="term" value="P:resolution of meiotic recombination intermediates"/>
    <property type="evidence" value="ECO:0007669"/>
    <property type="project" value="TreeGrafter"/>
</dbReference>
<dbReference type="RefSeq" id="XP_055887412.1">
    <property type="nucleotide sequence ID" value="XM_056031437.1"/>
</dbReference>
<dbReference type="GeneID" id="106066330"/>
<feature type="region of interest" description="Disordered" evidence="7">
    <location>
        <begin position="410"/>
        <end position="462"/>
    </location>
</feature>
<dbReference type="InterPro" id="IPR032199">
    <property type="entry name" value="RMI1_C"/>
</dbReference>
<feature type="domain" description="RecQ mediated genome instability protein 1 OB-fold" evidence="8">
    <location>
        <begin position="88"/>
        <end position="219"/>
    </location>
</feature>
<comment type="function">
    <text evidence="6">Essential component of the RMI complex, a complex that plays an important role in the processing of homologous recombination intermediates to limit DNA crossover formation in cells. Promotes TOP3A binding to double Holliday junctions (DHJ) and hence stimulates TOP3A-mediated dissolution. Required for BLM phosphorylation during mitosis. Within the BLM complex, required for BLM and TOP3A stability.</text>
</comment>
<dbReference type="Gene3D" id="6.10.140.770">
    <property type="match status" value="1"/>
</dbReference>
<evidence type="ECO:0000313" key="12">
    <source>
        <dbReference type="RefSeq" id="XP_055887412.1"/>
    </source>
</evidence>
<evidence type="ECO:0000256" key="3">
    <source>
        <dbReference type="ARBA" id="ARBA00018987"/>
    </source>
</evidence>
<proteinExistence type="inferred from homology"/>
<evidence type="ECO:0000313" key="11">
    <source>
        <dbReference type="Proteomes" id="UP001165740"/>
    </source>
</evidence>
<gene>
    <name evidence="12" type="primary">LOC106066330</name>
</gene>
<evidence type="ECO:0000259" key="8">
    <source>
        <dbReference type="Pfam" id="PF08585"/>
    </source>
</evidence>
<dbReference type="InterPro" id="IPR049363">
    <property type="entry name" value="RMI1_N"/>
</dbReference>
<dbReference type="GO" id="GO:0031422">
    <property type="term" value="C:RecQ family helicase-topoisomerase III complex"/>
    <property type="evidence" value="ECO:0007669"/>
    <property type="project" value="TreeGrafter"/>
</dbReference>
<dbReference type="GO" id="GO:0000166">
    <property type="term" value="F:nucleotide binding"/>
    <property type="evidence" value="ECO:0007669"/>
    <property type="project" value="InterPro"/>
</dbReference>
<protein>
    <recommendedName>
        <fullName evidence="3">RecQ-mediated genome instability protein 1</fullName>
    </recommendedName>
</protein>
<dbReference type="FunFam" id="2.40.50.770:FF:000002">
    <property type="entry name" value="recQ-mediated genome instability protein 1"/>
    <property type="match status" value="1"/>
</dbReference>
<name>A0A9W3AJG3_BIOGL</name>
<evidence type="ECO:0000256" key="6">
    <source>
        <dbReference type="ARBA" id="ARBA00024977"/>
    </source>
</evidence>
<dbReference type="GO" id="GO:0006260">
    <property type="term" value="P:DNA replication"/>
    <property type="evidence" value="ECO:0007669"/>
    <property type="project" value="UniProtKB-KW"/>
</dbReference>
<dbReference type="InterPro" id="IPR013894">
    <property type="entry name" value="RMI1_OB"/>
</dbReference>
<dbReference type="Pfam" id="PF16099">
    <property type="entry name" value="RMI1_C"/>
    <property type="match status" value="1"/>
</dbReference>
<feature type="domain" description="RMI1 N-terminal" evidence="10">
    <location>
        <begin position="35"/>
        <end position="83"/>
    </location>
</feature>
<dbReference type="OMA" id="WLRDCIE"/>
<dbReference type="PANTHER" id="PTHR14790:SF15">
    <property type="entry name" value="RECQ-MEDIATED GENOME INSTABILITY PROTEIN 1"/>
    <property type="match status" value="1"/>
</dbReference>
<keyword evidence="11" id="KW-1185">Reference proteome</keyword>
<comment type="similarity">
    <text evidence="2">Belongs to the RMI1 family.</text>
</comment>
<evidence type="ECO:0000256" key="5">
    <source>
        <dbReference type="ARBA" id="ARBA00023242"/>
    </source>
</evidence>
<organism evidence="11 12">
    <name type="scientific">Biomphalaria glabrata</name>
    <name type="common">Bloodfluke planorb</name>
    <name type="synonym">Freshwater snail</name>
    <dbReference type="NCBI Taxonomy" id="6526"/>
    <lineage>
        <taxon>Eukaryota</taxon>
        <taxon>Metazoa</taxon>
        <taxon>Spiralia</taxon>
        <taxon>Lophotrochozoa</taxon>
        <taxon>Mollusca</taxon>
        <taxon>Gastropoda</taxon>
        <taxon>Heterobranchia</taxon>
        <taxon>Euthyneura</taxon>
        <taxon>Panpulmonata</taxon>
        <taxon>Hygrophila</taxon>
        <taxon>Lymnaeoidea</taxon>
        <taxon>Planorbidae</taxon>
        <taxon>Biomphalaria</taxon>
    </lineage>
</organism>
<feature type="compositionally biased region" description="Polar residues" evidence="7">
    <location>
        <begin position="434"/>
        <end position="462"/>
    </location>
</feature>
<feature type="compositionally biased region" description="Low complexity" evidence="7">
    <location>
        <begin position="417"/>
        <end position="426"/>
    </location>
</feature>
<reference evidence="12" key="1">
    <citation type="submission" date="2025-08" db="UniProtKB">
        <authorList>
            <consortium name="RefSeq"/>
        </authorList>
    </citation>
    <scope>IDENTIFICATION</scope>
</reference>
<dbReference type="InterPro" id="IPR044881">
    <property type="entry name" value="RMI1_N_N_sf"/>
</dbReference>
<evidence type="ECO:0000256" key="7">
    <source>
        <dbReference type="SAM" id="MobiDB-lite"/>
    </source>
</evidence>
<dbReference type="Gene3D" id="2.40.50.770">
    <property type="entry name" value="RecQ-mediated genome instability protein Rmi1, C-terminal domain"/>
    <property type="match status" value="1"/>
</dbReference>
<dbReference type="PANTHER" id="PTHR14790">
    <property type="entry name" value="RECQ-MEDIATED GENOME INSTABILITY PROTEIN 1 RMI1"/>
    <property type="match status" value="1"/>
</dbReference>
<keyword evidence="5" id="KW-0539">Nucleus</keyword>
<dbReference type="Pfam" id="PF08585">
    <property type="entry name" value="RMI1_N_C"/>
    <property type="match status" value="1"/>
</dbReference>
<feature type="region of interest" description="Disordered" evidence="7">
    <location>
        <begin position="250"/>
        <end position="271"/>
    </location>
</feature>